<dbReference type="GO" id="GO:0042148">
    <property type="term" value="P:DNA strand invasion"/>
    <property type="evidence" value="ECO:0007669"/>
    <property type="project" value="TreeGrafter"/>
</dbReference>
<dbReference type="RefSeq" id="XP_025362952.1">
    <property type="nucleotide sequence ID" value="XM_025508157.1"/>
</dbReference>
<dbReference type="SUPFAM" id="SSF52540">
    <property type="entry name" value="P-loop containing nucleoside triphosphate hydrolases"/>
    <property type="match status" value="1"/>
</dbReference>
<evidence type="ECO:0000256" key="1">
    <source>
        <dbReference type="SAM" id="MobiDB-lite"/>
    </source>
</evidence>
<dbReference type="GO" id="GO:0008094">
    <property type="term" value="F:ATP-dependent activity, acting on DNA"/>
    <property type="evidence" value="ECO:0007669"/>
    <property type="project" value="TreeGrafter"/>
</dbReference>
<protein>
    <submittedName>
        <fullName evidence="2">Uncharacterized protein</fullName>
    </submittedName>
</protein>
<dbReference type="PANTHER" id="PTHR22942:SF66">
    <property type="entry name" value="RE19845P"/>
    <property type="match status" value="1"/>
</dbReference>
<keyword evidence="3" id="KW-1185">Reference proteome</keyword>
<evidence type="ECO:0000313" key="3">
    <source>
        <dbReference type="Proteomes" id="UP000245884"/>
    </source>
</evidence>
<dbReference type="EMBL" id="KZ819665">
    <property type="protein sequence ID" value="PWN28340.1"/>
    <property type="molecule type" value="Genomic_DNA"/>
</dbReference>
<dbReference type="STRING" id="1569628.A0A316UST6"/>
<accession>A0A316UST6</accession>
<dbReference type="GO" id="GO:0000730">
    <property type="term" value="P:DNA recombinase assembly"/>
    <property type="evidence" value="ECO:0007669"/>
    <property type="project" value="TreeGrafter"/>
</dbReference>
<dbReference type="GO" id="GO:0003697">
    <property type="term" value="F:single-stranded DNA binding"/>
    <property type="evidence" value="ECO:0007669"/>
    <property type="project" value="TreeGrafter"/>
</dbReference>
<dbReference type="GeneID" id="37029980"/>
<dbReference type="AlphaFoldDB" id="A0A316UST6"/>
<feature type="compositionally biased region" description="Low complexity" evidence="1">
    <location>
        <begin position="409"/>
        <end position="422"/>
    </location>
</feature>
<proteinExistence type="predicted"/>
<evidence type="ECO:0000313" key="2">
    <source>
        <dbReference type="EMBL" id="PWN28340.1"/>
    </source>
</evidence>
<dbReference type="GO" id="GO:0006312">
    <property type="term" value="P:mitotic recombination"/>
    <property type="evidence" value="ECO:0007669"/>
    <property type="project" value="TreeGrafter"/>
</dbReference>
<reference evidence="2 3" key="1">
    <citation type="journal article" date="2018" name="Mol. Biol. Evol.">
        <title>Broad Genomic Sampling Reveals a Smut Pathogenic Ancestry of the Fungal Clade Ustilaginomycotina.</title>
        <authorList>
            <person name="Kijpornyongpan T."/>
            <person name="Mondo S.J."/>
            <person name="Barry K."/>
            <person name="Sandor L."/>
            <person name="Lee J."/>
            <person name="Lipzen A."/>
            <person name="Pangilinan J."/>
            <person name="LaButti K."/>
            <person name="Hainaut M."/>
            <person name="Henrissat B."/>
            <person name="Grigoriev I.V."/>
            <person name="Spatafora J.W."/>
            <person name="Aime M.C."/>
        </authorList>
    </citation>
    <scope>NUCLEOTIDE SEQUENCE [LARGE SCALE GENOMIC DNA]</scope>
    <source>
        <strain evidence="2 3">MCA 5214</strain>
    </source>
</reference>
<feature type="region of interest" description="Disordered" evidence="1">
    <location>
        <begin position="392"/>
        <end position="422"/>
    </location>
</feature>
<dbReference type="Proteomes" id="UP000245884">
    <property type="component" value="Unassembled WGS sequence"/>
</dbReference>
<feature type="region of interest" description="Disordered" evidence="1">
    <location>
        <begin position="567"/>
        <end position="590"/>
    </location>
</feature>
<dbReference type="GO" id="GO:0000150">
    <property type="term" value="F:DNA strand exchange activity"/>
    <property type="evidence" value="ECO:0007669"/>
    <property type="project" value="TreeGrafter"/>
</dbReference>
<feature type="region of interest" description="Disordered" evidence="1">
    <location>
        <begin position="104"/>
        <end position="128"/>
    </location>
</feature>
<dbReference type="InterPro" id="IPR027417">
    <property type="entry name" value="P-loop_NTPase"/>
</dbReference>
<name>A0A316UST6_9BASI</name>
<dbReference type="PANTHER" id="PTHR22942">
    <property type="entry name" value="RECA/RAD51/RADA DNA STRAND-PAIRING FAMILY MEMBER"/>
    <property type="match status" value="1"/>
</dbReference>
<dbReference type="GO" id="GO:0003690">
    <property type="term" value="F:double-stranded DNA binding"/>
    <property type="evidence" value="ECO:0007669"/>
    <property type="project" value="TreeGrafter"/>
</dbReference>
<dbReference type="Gene3D" id="3.40.50.300">
    <property type="entry name" value="P-loop containing nucleotide triphosphate hydrolases"/>
    <property type="match status" value="1"/>
</dbReference>
<gene>
    <name evidence="2" type="ORF">BDZ90DRAFT_259389</name>
</gene>
<dbReference type="OrthoDB" id="1861185at2759"/>
<sequence length="618" mass="66585">MSASPNGSGIASGALDASVWLSQPLSSFVSRGTAGERSAADLLLPPKTLAFARRNNLFTLGQIMLLSRTQVADMLKIPIYEVDGWRRDVIEMAYRAKGTQGAAHHVGARSLGTQKRQRGEVAQASSKGKSRARNDVDWVCLGDKLLDEAIGGRGLRKGMLTDVVGESSSGKSQLVMQMAVHAALGLDHDDDDEDEEAWGFNRARASSVAFLLSEGDIQSLNFSGRMVEMARATLARRWNERLRRTGLVVKTEQDAGALAAYLDEATALLLSNLHIAKVVDMDALEHAVMYTLPGLAARLEQPPASASTSRPAAPPLGLVIVDNIASIYHPVEAGTSFQALIERSRHSALLANELRRIATTCSGGAGCAVVVVNHVQDCFERENEAARRIVAQQQLGKRAKSGDRTRGRPTSSSSAASPAPLPPLTYAAQSPFFTGHLATMLSAAVPHDADQRVSLALLPTHRYKQAALSNTWNNCINARLVLCRSHVTLDDEGGGGGESRAIGVSMAGEEGMKDEKSKLGGGDIVALRTLHLIFSPWCPPRSAQFLVTQAGCQGWSGSDWTFMPHEHAHHDEEKEEQEEEERLYADGGKRNRDDFERALAGLDEVGLRSASGSQAYRE</sequence>
<organism evidence="2 3">
    <name type="scientific">Jaminaea rosea</name>
    <dbReference type="NCBI Taxonomy" id="1569628"/>
    <lineage>
        <taxon>Eukaryota</taxon>
        <taxon>Fungi</taxon>
        <taxon>Dikarya</taxon>
        <taxon>Basidiomycota</taxon>
        <taxon>Ustilaginomycotina</taxon>
        <taxon>Exobasidiomycetes</taxon>
        <taxon>Microstromatales</taxon>
        <taxon>Microstromatales incertae sedis</taxon>
        <taxon>Jaminaea</taxon>
    </lineage>
</organism>